<sequence length="75" mass="7973">MPPTRRYPNFVAFISTGVILGFVIGSAFAYYGGSNTTEYGRTYSASSSILFLGVLGACVFGLIAAVVAVLLERRD</sequence>
<feature type="transmembrane region" description="Helical" evidence="1">
    <location>
        <begin position="49"/>
        <end position="71"/>
    </location>
</feature>
<keyword evidence="1" id="KW-1133">Transmembrane helix</keyword>
<dbReference type="EMBL" id="CP157483">
    <property type="protein sequence ID" value="XBO45047.1"/>
    <property type="molecule type" value="Genomic_DNA"/>
</dbReference>
<accession>A0AAU7JXC5</accession>
<dbReference type="AlphaFoldDB" id="A0AAU7JXC5"/>
<keyword evidence="1" id="KW-0812">Transmembrane</keyword>
<reference evidence="2" key="1">
    <citation type="submission" date="2024-05" db="EMBL/GenBank/DDBJ databases">
        <authorList>
            <person name="Kim S."/>
            <person name="Heo J."/>
            <person name="Choi H."/>
            <person name="Choi Y."/>
            <person name="Kwon S.-W."/>
            <person name="Kim Y."/>
        </authorList>
    </citation>
    <scope>NUCLEOTIDE SEQUENCE</scope>
    <source>
        <strain evidence="2">KACC 23699</strain>
    </source>
</reference>
<organism evidence="2">
    <name type="scientific">Pedococcus sp. KACC 23699</name>
    <dbReference type="NCBI Taxonomy" id="3149228"/>
    <lineage>
        <taxon>Bacteria</taxon>
        <taxon>Bacillati</taxon>
        <taxon>Actinomycetota</taxon>
        <taxon>Actinomycetes</taxon>
        <taxon>Micrococcales</taxon>
        <taxon>Intrasporangiaceae</taxon>
        <taxon>Pedococcus</taxon>
    </lineage>
</organism>
<name>A0AAU7JXC5_9MICO</name>
<proteinExistence type="predicted"/>
<keyword evidence="1" id="KW-0472">Membrane</keyword>
<evidence type="ECO:0000256" key="1">
    <source>
        <dbReference type="SAM" id="Phobius"/>
    </source>
</evidence>
<gene>
    <name evidence="2" type="ORF">ABEG17_06845</name>
</gene>
<feature type="transmembrane region" description="Helical" evidence="1">
    <location>
        <begin position="7"/>
        <end position="29"/>
    </location>
</feature>
<dbReference type="RefSeq" id="WP_406832530.1">
    <property type="nucleotide sequence ID" value="NZ_CP157483.1"/>
</dbReference>
<evidence type="ECO:0000313" key="2">
    <source>
        <dbReference type="EMBL" id="XBO45047.1"/>
    </source>
</evidence>
<protein>
    <submittedName>
        <fullName evidence="2">Uncharacterized protein</fullName>
    </submittedName>
</protein>